<dbReference type="KEGG" id="ssai:N0B31_19695"/>
<accession>A0A9E7R2L6</accession>
<reference evidence="2" key="1">
    <citation type="submission" date="2022-09" db="EMBL/GenBank/DDBJ databases">
        <title>Diverse halophilic archaea isolated from saline environments.</title>
        <authorList>
            <person name="Cui H.-L."/>
        </authorList>
    </citation>
    <scope>NUCLEOTIDE SEQUENCE</scope>
    <source>
        <strain evidence="2">ZS-35-S2</strain>
    </source>
</reference>
<feature type="region of interest" description="Disordered" evidence="1">
    <location>
        <begin position="29"/>
        <end position="51"/>
    </location>
</feature>
<protein>
    <submittedName>
        <fullName evidence="2">Uncharacterized protein</fullName>
    </submittedName>
</protein>
<keyword evidence="3" id="KW-1185">Reference proteome</keyword>
<evidence type="ECO:0000313" key="2">
    <source>
        <dbReference type="EMBL" id="UWM54328.1"/>
    </source>
</evidence>
<sequence length="51" mass="5750">MSGRTTETELARIGLSESDLDRIATFASTPRYARDPEMLLPDDHEKPSSER</sequence>
<dbReference type="AlphaFoldDB" id="A0A9E7R2L6"/>
<organism evidence="2 3">
    <name type="scientific">Salinirubellus salinus</name>
    <dbReference type="NCBI Taxonomy" id="1364945"/>
    <lineage>
        <taxon>Archaea</taxon>
        <taxon>Methanobacteriati</taxon>
        <taxon>Methanobacteriota</taxon>
        <taxon>Stenosarchaea group</taxon>
        <taxon>Halobacteria</taxon>
        <taxon>Halobacteriales</taxon>
        <taxon>Natronomonadaceae</taxon>
        <taxon>Salinirubellus</taxon>
    </lineage>
</organism>
<dbReference type="EMBL" id="CP104003">
    <property type="protein sequence ID" value="UWM54328.1"/>
    <property type="molecule type" value="Genomic_DNA"/>
</dbReference>
<dbReference type="GeneID" id="74944695"/>
<proteinExistence type="predicted"/>
<gene>
    <name evidence="2" type="ORF">N0B31_19695</name>
</gene>
<dbReference type="RefSeq" id="WP_260593348.1">
    <property type="nucleotide sequence ID" value="NZ_CP104003.1"/>
</dbReference>
<evidence type="ECO:0000256" key="1">
    <source>
        <dbReference type="SAM" id="MobiDB-lite"/>
    </source>
</evidence>
<feature type="compositionally biased region" description="Basic and acidic residues" evidence="1">
    <location>
        <begin position="32"/>
        <end position="51"/>
    </location>
</feature>
<dbReference type="Proteomes" id="UP001057580">
    <property type="component" value="Chromosome"/>
</dbReference>
<evidence type="ECO:0000313" key="3">
    <source>
        <dbReference type="Proteomes" id="UP001057580"/>
    </source>
</evidence>
<name>A0A9E7R2L6_9EURY</name>